<dbReference type="EMBL" id="JAVNWW010000004">
    <property type="protein sequence ID" value="MDU0809224.1"/>
    <property type="molecule type" value="Genomic_DNA"/>
</dbReference>
<keyword evidence="1" id="KW-0472">Membrane</keyword>
<comment type="caution">
    <text evidence="3">The sequence shown here is derived from an EMBL/GenBank/DDBJ whole genome shotgun (WGS) entry which is preliminary data.</text>
</comment>
<reference evidence="3 4" key="1">
    <citation type="submission" date="2023-09" db="EMBL/GenBank/DDBJ databases">
        <title>Aquirufa genomes.</title>
        <authorList>
            <person name="Pitt A."/>
        </authorList>
    </citation>
    <scope>NUCLEOTIDE SEQUENCE [LARGE SCALE GENOMIC DNA]</scope>
    <source>
        <strain evidence="3 4">LEOWEIH-7C</strain>
    </source>
</reference>
<feature type="transmembrane region" description="Helical" evidence="1">
    <location>
        <begin position="44"/>
        <end position="62"/>
    </location>
</feature>
<feature type="transmembrane region" description="Helical" evidence="1">
    <location>
        <begin position="211"/>
        <end position="231"/>
    </location>
</feature>
<feature type="transmembrane region" description="Helical" evidence="1">
    <location>
        <begin position="68"/>
        <end position="92"/>
    </location>
</feature>
<feature type="transmembrane region" description="Helical" evidence="1">
    <location>
        <begin position="183"/>
        <end position="205"/>
    </location>
</feature>
<feature type="transmembrane region" description="Helical" evidence="1">
    <location>
        <begin position="99"/>
        <end position="118"/>
    </location>
</feature>
<dbReference type="Proteomes" id="UP001249959">
    <property type="component" value="Unassembled WGS sequence"/>
</dbReference>
<gene>
    <name evidence="3" type="ORF">PQG45_09280</name>
</gene>
<dbReference type="RefSeq" id="WP_315574391.1">
    <property type="nucleotide sequence ID" value="NZ_JARDXH010000001.1"/>
</dbReference>
<name>A0ABU3TTM8_9BACT</name>
<dbReference type="InterPro" id="IPR018060">
    <property type="entry name" value="HTH_AraC"/>
</dbReference>
<evidence type="ECO:0000259" key="2">
    <source>
        <dbReference type="PROSITE" id="PS01124"/>
    </source>
</evidence>
<dbReference type="Gene3D" id="1.10.10.60">
    <property type="entry name" value="Homeodomain-like"/>
    <property type="match status" value="1"/>
</dbReference>
<proteinExistence type="predicted"/>
<keyword evidence="1" id="KW-0812">Transmembrane</keyword>
<evidence type="ECO:0000313" key="3">
    <source>
        <dbReference type="EMBL" id="MDU0809224.1"/>
    </source>
</evidence>
<keyword evidence="1" id="KW-1133">Transmembrane helix</keyword>
<accession>A0ABU3TTM8</accession>
<protein>
    <recommendedName>
        <fullName evidence="2">HTH araC/xylS-type domain-containing protein</fullName>
    </recommendedName>
</protein>
<evidence type="ECO:0000256" key="1">
    <source>
        <dbReference type="SAM" id="Phobius"/>
    </source>
</evidence>
<feature type="transmembrane region" description="Helical" evidence="1">
    <location>
        <begin position="13"/>
        <end position="32"/>
    </location>
</feature>
<evidence type="ECO:0000313" key="4">
    <source>
        <dbReference type="Proteomes" id="UP001249959"/>
    </source>
</evidence>
<feature type="transmembrane region" description="Helical" evidence="1">
    <location>
        <begin position="152"/>
        <end position="171"/>
    </location>
</feature>
<organism evidence="3 4">
    <name type="scientific">Aquirufa regiilacus</name>
    <dbReference type="NCBI Taxonomy" id="3024868"/>
    <lineage>
        <taxon>Bacteria</taxon>
        <taxon>Pseudomonadati</taxon>
        <taxon>Bacteroidota</taxon>
        <taxon>Cytophagia</taxon>
        <taxon>Cytophagales</taxon>
        <taxon>Flectobacillaceae</taxon>
        <taxon>Aquirufa</taxon>
    </lineage>
</organism>
<keyword evidence="4" id="KW-1185">Reference proteome</keyword>
<feature type="domain" description="HTH araC/xylS-type" evidence="2">
    <location>
        <begin position="304"/>
        <end position="365"/>
    </location>
</feature>
<sequence length="368" mass="43473">MLFNLIQISWSEMISLFNFVSIVVGFLALGDFLIRFKRPRHIKIFFSLFLFSLLFLDCLLWLEVSFQVLVAWSPIINFGIWVTGLFTLSILTVGRISRWVWWSSALIFLLNCYNYSVLLDLDGVVFDRRSIFMLRGPDSFSFVQLGRYGQRIILLISIIKLARVIFSIQAVRNLYWMRLKRWLTIMITVATVVIFCNNIVAIWVFKTPYFFEFSLCVYVFFCLSTFLLVLYRPEFLNNHNVSKLDFKRYMRAIDLQLTDANFFVPFFQDMYYLNSGATIDHFCKQYGIVEFDQFNEQIIQRYQMSFSQLINQKRIEYFVSLAKDPNYAYYSIEALAKESGFNSRTALYKPFKKFHGGTPIDLIHALSK</sequence>
<dbReference type="PROSITE" id="PS01124">
    <property type="entry name" value="HTH_ARAC_FAMILY_2"/>
    <property type="match status" value="1"/>
</dbReference>